<accession>A0A3B8DHZ3</accession>
<proteinExistence type="predicted"/>
<keyword evidence="2" id="KW-1185">Reference proteome</keyword>
<evidence type="ECO:0000313" key="1">
    <source>
        <dbReference type="EMBL" id="AYJ72856.1"/>
    </source>
</evidence>
<gene>
    <name evidence="1" type="ORF">CPT_Seifer_074</name>
</gene>
<organism evidence="1 2">
    <name type="scientific">Klebsiella phage Seifer</name>
    <dbReference type="NCBI Taxonomy" id="2315475"/>
    <lineage>
        <taxon>Viruses</taxon>
        <taxon>Duplodnaviria</taxon>
        <taxon>Heunggongvirae</taxon>
        <taxon>Uroviricota</taxon>
        <taxon>Caudoviricetes</taxon>
        <taxon>Casjensviridae</taxon>
        <taxon>Yonseivirus</taxon>
        <taxon>Yonseivirus seifer</taxon>
    </lineage>
</organism>
<sequence length="77" mass="8536">MANPSHVIKTDGAYGRRAPPHTVKCYGHTDESVIALARRYYEKEHGGRVAVIRTADGRALYQTNQAAHDEQAADENE</sequence>
<protein>
    <submittedName>
        <fullName evidence="1">Uncharacterized protein</fullName>
    </submittedName>
</protein>
<reference evidence="2" key="1">
    <citation type="submission" date="2018-08" db="EMBL/GenBank/DDBJ databases">
        <title>Complete Genome of Klebsiella pneumoniae Siphophage Seifer.</title>
        <authorList>
            <person name="Salazar A.J."/>
            <person name="Lessor L."/>
            <person name="O'Leary C.J."/>
            <person name="Gill J."/>
            <person name="Liu M."/>
        </authorList>
    </citation>
    <scope>NUCLEOTIDE SEQUENCE [LARGE SCALE GENOMIC DNA]</scope>
</reference>
<dbReference type="Proteomes" id="UP000282620">
    <property type="component" value="Segment"/>
</dbReference>
<dbReference type="EMBL" id="MH817999">
    <property type="protein sequence ID" value="AYJ72856.1"/>
    <property type="molecule type" value="Genomic_DNA"/>
</dbReference>
<name>A0A3B8DHZ3_9CAUD</name>
<evidence type="ECO:0000313" key="2">
    <source>
        <dbReference type="Proteomes" id="UP000282620"/>
    </source>
</evidence>